<evidence type="ECO:0000256" key="2">
    <source>
        <dbReference type="SAM" id="MobiDB-lite"/>
    </source>
</evidence>
<proteinExistence type="predicted"/>
<feature type="domain" description="Single-stranded DNA binding protein Ssb-like OB fold" evidence="3">
    <location>
        <begin position="15"/>
        <end position="102"/>
    </location>
</feature>
<dbReference type="GO" id="GO:0010212">
    <property type="term" value="P:response to ionizing radiation"/>
    <property type="evidence" value="ECO:0007669"/>
    <property type="project" value="TreeGrafter"/>
</dbReference>
<dbReference type="AlphaFoldDB" id="X0WBI9"/>
<keyword evidence="1" id="KW-0238">DNA-binding</keyword>
<dbReference type="Gene3D" id="2.40.50.140">
    <property type="entry name" value="Nucleic acid-binding proteins"/>
    <property type="match status" value="1"/>
</dbReference>
<dbReference type="GO" id="GO:0003677">
    <property type="term" value="F:DNA binding"/>
    <property type="evidence" value="ECO:0007669"/>
    <property type="project" value="UniProtKB-KW"/>
</dbReference>
<sequence>MDNDREPIEATVVELRPRMKSVTITFKVMEIGEEREVTSRRDGETHRVLDVVVGDSTGIVRMPFWNEMIDEVAEGKTYLLTNGYTTLFRGNLRLNIGRYGELTEAEEEMVEEVNMELDMSEEEHEYTRRRRDYGERGNRSYSRSY</sequence>
<evidence type="ECO:0000256" key="1">
    <source>
        <dbReference type="ARBA" id="ARBA00023125"/>
    </source>
</evidence>
<dbReference type="SUPFAM" id="SSF50249">
    <property type="entry name" value="Nucleic acid-binding proteins"/>
    <property type="match status" value="1"/>
</dbReference>
<dbReference type="InterPro" id="IPR048970">
    <property type="entry name" value="OB_Ssb-like"/>
</dbReference>
<gene>
    <name evidence="4" type="ORF">S01H1_33302</name>
</gene>
<dbReference type="EMBL" id="BARS01020671">
    <property type="protein sequence ID" value="GAG10031.1"/>
    <property type="molecule type" value="Genomic_DNA"/>
</dbReference>
<dbReference type="Pfam" id="PF21473">
    <property type="entry name" value="OB_Ssb-like"/>
    <property type="match status" value="1"/>
</dbReference>
<dbReference type="GO" id="GO:0000724">
    <property type="term" value="P:double-strand break repair via homologous recombination"/>
    <property type="evidence" value="ECO:0007669"/>
    <property type="project" value="TreeGrafter"/>
</dbReference>
<accession>X0WBI9</accession>
<dbReference type="CDD" id="cd04491">
    <property type="entry name" value="SoSSB_OBF"/>
    <property type="match status" value="1"/>
</dbReference>
<dbReference type="InterPro" id="IPR012340">
    <property type="entry name" value="NA-bd_OB-fold"/>
</dbReference>
<evidence type="ECO:0000313" key="4">
    <source>
        <dbReference type="EMBL" id="GAG10031.1"/>
    </source>
</evidence>
<dbReference type="PANTHER" id="PTHR13356:SF0">
    <property type="entry name" value="SOSS COMPLEX SUBUNIT B HOMOLOG"/>
    <property type="match status" value="1"/>
</dbReference>
<evidence type="ECO:0000259" key="3">
    <source>
        <dbReference type="Pfam" id="PF21473"/>
    </source>
</evidence>
<dbReference type="InterPro" id="IPR051231">
    <property type="entry name" value="SOSS-B"/>
</dbReference>
<dbReference type="PANTHER" id="PTHR13356">
    <property type="entry name" value="OB FOLD NUCLEIC ACID BINDING PROTEIN-RELATED"/>
    <property type="match status" value="1"/>
</dbReference>
<organism evidence="4">
    <name type="scientific">marine sediment metagenome</name>
    <dbReference type="NCBI Taxonomy" id="412755"/>
    <lineage>
        <taxon>unclassified sequences</taxon>
        <taxon>metagenomes</taxon>
        <taxon>ecological metagenomes</taxon>
    </lineage>
</organism>
<feature type="region of interest" description="Disordered" evidence="2">
    <location>
        <begin position="117"/>
        <end position="145"/>
    </location>
</feature>
<protein>
    <recommendedName>
        <fullName evidence="3">Single-stranded DNA binding protein Ssb-like OB fold domain-containing protein</fullName>
    </recommendedName>
</protein>
<comment type="caution">
    <text evidence="4">The sequence shown here is derived from an EMBL/GenBank/DDBJ whole genome shotgun (WGS) entry which is preliminary data.</text>
</comment>
<reference evidence="4" key="1">
    <citation type="journal article" date="2014" name="Front. Microbiol.">
        <title>High frequency of phylogenetically diverse reductive dehalogenase-homologous genes in deep subseafloor sedimentary metagenomes.</title>
        <authorList>
            <person name="Kawai M."/>
            <person name="Futagami T."/>
            <person name="Toyoda A."/>
            <person name="Takaki Y."/>
            <person name="Nishi S."/>
            <person name="Hori S."/>
            <person name="Arai W."/>
            <person name="Tsubouchi T."/>
            <person name="Morono Y."/>
            <person name="Uchiyama I."/>
            <person name="Ito T."/>
            <person name="Fujiyama A."/>
            <person name="Inagaki F."/>
            <person name="Takami H."/>
        </authorList>
    </citation>
    <scope>NUCLEOTIDE SEQUENCE</scope>
    <source>
        <strain evidence="4">Expedition CK06-06</strain>
    </source>
</reference>
<name>X0WBI9_9ZZZZ</name>